<keyword evidence="3" id="KW-0547">Nucleotide-binding</keyword>
<proteinExistence type="inferred from homology"/>
<dbReference type="InterPro" id="IPR013760">
    <property type="entry name" value="Topo_IIA-like_dom_sf"/>
</dbReference>
<comment type="caution">
    <text evidence="9">The sequence shown here is derived from an EMBL/GenBank/DDBJ whole genome shotgun (WGS) entry which is preliminary data.</text>
</comment>
<feature type="non-terminal residue" evidence="9">
    <location>
        <position position="1"/>
    </location>
</feature>
<evidence type="ECO:0000256" key="3">
    <source>
        <dbReference type="ARBA" id="ARBA00022741"/>
    </source>
</evidence>
<dbReference type="AlphaFoldDB" id="T1AEP2"/>
<evidence type="ECO:0000256" key="1">
    <source>
        <dbReference type="ARBA" id="ARBA00000185"/>
    </source>
</evidence>
<dbReference type="GO" id="GO:0003918">
    <property type="term" value="F:DNA topoisomerase type II (double strand cut, ATP-hydrolyzing) activity"/>
    <property type="evidence" value="ECO:0007669"/>
    <property type="project" value="UniProtKB-EC"/>
</dbReference>
<dbReference type="InterPro" id="IPR002288">
    <property type="entry name" value="DNA_gyrase_B_C"/>
</dbReference>
<dbReference type="GO" id="GO:0006265">
    <property type="term" value="P:DNA topological change"/>
    <property type="evidence" value="ECO:0007669"/>
    <property type="project" value="InterPro"/>
</dbReference>
<accession>T1AEP2</accession>
<dbReference type="GO" id="GO:0005524">
    <property type="term" value="F:ATP binding"/>
    <property type="evidence" value="ECO:0007669"/>
    <property type="project" value="UniProtKB-KW"/>
</dbReference>
<keyword evidence="4" id="KW-0067">ATP-binding</keyword>
<evidence type="ECO:0000256" key="4">
    <source>
        <dbReference type="ARBA" id="ARBA00022840"/>
    </source>
</evidence>
<reference evidence="9" key="1">
    <citation type="submission" date="2013-08" db="EMBL/GenBank/DDBJ databases">
        <authorList>
            <person name="Mendez C."/>
            <person name="Richter M."/>
            <person name="Ferrer M."/>
            <person name="Sanchez J."/>
        </authorList>
    </citation>
    <scope>NUCLEOTIDE SEQUENCE</scope>
</reference>
<evidence type="ECO:0000259" key="8">
    <source>
        <dbReference type="Pfam" id="PF00986"/>
    </source>
</evidence>
<evidence type="ECO:0000256" key="5">
    <source>
        <dbReference type="ARBA" id="ARBA00023029"/>
    </source>
</evidence>
<dbReference type="Gene3D" id="3.40.50.670">
    <property type="match status" value="1"/>
</dbReference>
<evidence type="ECO:0000313" key="9">
    <source>
        <dbReference type="EMBL" id="EQD40380.1"/>
    </source>
</evidence>
<organism evidence="9">
    <name type="scientific">mine drainage metagenome</name>
    <dbReference type="NCBI Taxonomy" id="410659"/>
    <lineage>
        <taxon>unclassified sequences</taxon>
        <taxon>metagenomes</taxon>
        <taxon>ecological metagenomes</taxon>
    </lineage>
</organism>
<dbReference type="PANTHER" id="PTHR45866">
    <property type="entry name" value="DNA GYRASE/TOPOISOMERASE SUBUNIT B"/>
    <property type="match status" value="1"/>
</dbReference>
<dbReference type="InterPro" id="IPR000565">
    <property type="entry name" value="Topo_IIA_B"/>
</dbReference>
<evidence type="ECO:0000256" key="7">
    <source>
        <dbReference type="ARBA" id="ARBA00023235"/>
    </source>
</evidence>
<dbReference type="PANTHER" id="PTHR45866:SF1">
    <property type="entry name" value="DNA GYRASE SUBUNIT B, MITOCHONDRIAL"/>
    <property type="match status" value="1"/>
</dbReference>
<name>T1AEP2_9ZZZZ</name>
<comment type="catalytic activity">
    <reaction evidence="1">
        <text>ATP-dependent breakage, passage and rejoining of double-stranded DNA.</text>
        <dbReference type="EC" id="5.6.2.2"/>
    </reaction>
</comment>
<reference evidence="9" key="2">
    <citation type="journal article" date="2014" name="ISME J.">
        <title>Microbial stratification in low pH oxic and suboxic macroscopic growths along an acid mine drainage.</title>
        <authorList>
            <person name="Mendez-Garcia C."/>
            <person name="Mesa V."/>
            <person name="Sprenger R.R."/>
            <person name="Richter M."/>
            <person name="Diez M.S."/>
            <person name="Solano J."/>
            <person name="Bargiela R."/>
            <person name="Golyshina O.V."/>
            <person name="Manteca A."/>
            <person name="Ramos J.L."/>
            <person name="Gallego J.R."/>
            <person name="Llorente I."/>
            <person name="Martins Dos Santos V.A."/>
            <person name="Jensen O.N."/>
            <person name="Pelaez A.I."/>
            <person name="Sanchez J."/>
            <person name="Ferrer M."/>
        </authorList>
    </citation>
    <scope>NUCLEOTIDE SEQUENCE</scope>
</reference>
<dbReference type="Pfam" id="PF00986">
    <property type="entry name" value="DNA_gyraseB_C"/>
    <property type="match status" value="1"/>
</dbReference>
<keyword evidence="6" id="KW-0238">DNA-binding</keyword>
<dbReference type="GO" id="GO:0003677">
    <property type="term" value="F:DNA binding"/>
    <property type="evidence" value="ECO:0007669"/>
    <property type="project" value="UniProtKB-KW"/>
</dbReference>
<comment type="similarity">
    <text evidence="2">Belongs to the type II topoisomerase GyrB family.</text>
</comment>
<dbReference type="SUPFAM" id="SSF56719">
    <property type="entry name" value="Type II DNA topoisomerase"/>
    <property type="match status" value="1"/>
</dbReference>
<sequence>VEYVYSEKEVNEVQQRLGANAIVQRFKGLGEMNPSQLWETTMNPETRKFLQVGIEDAAYAERLLSILMGEKVEPRRRFIEENAKTVENIDA</sequence>
<keyword evidence="7" id="KW-0413">Isomerase</keyword>
<dbReference type="EMBL" id="AUZY01009934">
    <property type="protein sequence ID" value="EQD40380.1"/>
    <property type="molecule type" value="Genomic_DNA"/>
</dbReference>
<keyword evidence="5" id="KW-0799">Topoisomerase</keyword>
<dbReference type="PRINTS" id="PR01159">
    <property type="entry name" value="DNAGYRASEB"/>
</dbReference>
<protein>
    <submittedName>
        <fullName evidence="9">DNA gyrase subunit B</fullName>
    </submittedName>
</protein>
<evidence type="ECO:0000256" key="6">
    <source>
        <dbReference type="ARBA" id="ARBA00023125"/>
    </source>
</evidence>
<dbReference type="InterPro" id="IPR013759">
    <property type="entry name" value="Topo_IIA_B_C"/>
</dbReference>
<evidence type="ECO:0000256" key="2">
    <source>
        <dbReference type="ARBA" id="ARBA00010708"/>
    </source>
</evidence>
<gene>
    <name evidence="9" type="ORF">B1B_14940</name>
</gene>
<feature type="domain" description="DNA gyrase B subunit C-terminal" evidence="8">
    <location>
        <begin position="21"/>
        <end position="80"/>
    </location>
</feature>